<dbReference type="PANTHER" id="PTHR38096:SF1">
    <property type="entry name" value="ENTEROBACTIN SYNTHASE COMPONENT D"/>
    <property type="match status" value="1"/>
</dbReference>
<feature type="binding site" evidence="12">
    <location>
        <position position="117"/>
    </location>
    <ligand>
        <name>CoA</name>
        <dbReference type="ChEBI" id="CHEBI:57287"/>
    </ligand>
</feature>
<evidence type="ECO:0000256" key="3">
    <source>
        <dbReference type="ARBA" id="ARBA00008342"/>
    </source>
</evidence>
<comment type="catalytic activity">
    <reaction evidence="11">
        <text>apo-[peptidyl-carrier protein] + CoA = holo-[peptidyl-carrier protein] + adenosine 3',5'-bisphosphate + H(+)</text>
        <dbReference type="Rhea" id="RHEA:46228"/>
        <dbReference type="Rhea" id="RHEA-COMP:11479"/>
        <dbReference type="Rhea" id="RHEA-COMP:11480"/>
        <dbReference type="ChEBI" id="CHEBI:15378"/>
        <dbReference type="ChEBI" id="CHEBI:29999"/>
        <dbReference type="ChEBI" id="CHEBI:57287"/>
        <dbReference type="ChEBI" id="CHEBI:58343"/>
        <dbReference type="ChEBI" id="CHEBI:64479"/>
    </reaction>
</comment>
<proteinExistence type="inferred from homology"/>
<comment type="function">
    <text evidence="1">Involved in the biosynthesis of the siderophore enterobactin (enterochelin), which is a macrocyclic trimeric lactone of N-(2,3-dihydroxybenzoyl)-serine. The serine trilactone serves as a scaffolding for the three catechol functionalities that provide hexadentate coordination for the tightly ligated iron(2+) atoms. Plays an essential role in the assembly of the enterobactin by catalyzing the transfer of the 4'-phosphopantetheine (Ppant) moiety from coenzyme A to the apo-domains of both EntB (ArCP domain) and EntF (PCP domain) to yield their holo-forms which make them competent for the activation of 2,3-dihydroxybenzoate (DHB) and L-serine, respectively.</text>
</comment>
<evidence type="ECO:0000256" key="7">
    <source>
        <dbReference type="ARBA" id="ARBA00023191"/>
    </source>
</evidence>
<dbReference type="GO" id="GO:0009366">
    <property type="term" value="C:enterobactin synthetase complex"/>
    <property type="evidence" value="ECO:0007669"/>
    <property type="project" value="InterPro"/>
</dbReference>
<evidence type="ECO:0000256" key="6">
    <source>
        <dbReference type="ARBA" id="ARBA00022679"/>
    </source>
</evidence>
<dbReference type="PRINTS" id="PR01399">
    <property type="entry name" value="ENTSNTHTASED"/>
</dbReference>
<gene>
    <name evidence="16" type="primary">npt</name>
    <name evidence="16" type="ORF">PRI8871_01274</name>
</gene>
<evidence type="ECO:0000256" key="9">
    <source>
        <dbReference type="ARBA" id="ARBA00031996"/>
    </source>
</evidence>
<evidence type="ECO:0000256" key="8">
    <source>
        <dbReference type="ARBA" id="ARBA00029894"/>
    </source>
</evidence>
<feature type="domain" description="4'-phosphopantetheinyl transferase" evidence="14">
    <location>
        <begin position="113"/>
        <end position="197"/>
    </location>
</feature>
<evidence type="ECO:0000256" key="12">
    <source>
        <dbReference type="PIRSR" id="PIRSR603542-1"/>
    </source>
</evidence>
<protein>
    <recommendedName>
        <fullName evidence="5">Enterobactin synthase component D</fullName>
    </recommendedName>
    <alternativeName>
        <fullName evidence="8">4'-phosphopantetheinyl transferase EntD</fullName>
    </alternativeName>
    <alternativeName>
        <fullName evidence="9">Enterochelin synthase D</fullName>
    </alternativeName>
</protein>
<comment type="similarity">
    <text evidence="3">Belongs to the P-Pant transferase superfamily. EntD family.</text>
</comment>
<sequence length="230" mass="25138">MPLDGLTRLLRASGDHMPKWLSVATSDPQDADDSGLYPVEKASISRAIVRRRSEFAAGRTAARKALNKLGLPDVEIPMAEDRSPVWPRGFTGSISHTDTACIAVAAHDLHVRAIGIDLEPAQPMGFDQDGAVCSSRELARMPHDPAIAERMLFSAKEAAYKAQFMLSRTLFGFNGLELSATDGTHLHLTFQRAVTPFAKGERITIRQWHNDAMILSLAVLPSRGPLPRFA</sequence>
<organism evidence="16 17">
    <name type="scientific">Pseudoprimorskyibacter insulae</name>
    <dbReference type="NCBI Taxonomy" id="1695997"/>
    <lineage>
        <taxon>Bacteria</taxon>
        <taxon>Pseudomonadati</taxon>
        <taxon>Pseudomonadota</taxon>
        <taxon>Alphaproteobacteria</taxon>
        <taxon>Rhodobacterales</taxon>
        <taxon>Paracoccaceae</taxon>
        <taxon>Pseudoprimorskyibacter</taxon>
    </lineage>
</organism>
<dbReference type="RefSeq" id="WP_108885351.1">
    <property type="nucleotide sequence ID" value="NZ_OMOJ01000002.1"/>
</dbReference>
<feature type="binding site" evidence="12">
    <location>
        <position position="51"/>
    </location>
    <ligand>
        <name>CoA</name>
        <dbReference type="ChEBI" id="CHEBI:57287"/>
    </ligand>
</feature>
<dbReference type="InterPro" id="IPR003542">
    <property type="entry name" value="Enbac_synth_compD-like"/>
</dbReference>
<dbReference type="Gene3D" id="3.90.470.20">
    <property type="entry name" value="4'-phosphopantetheinyl transferase domain"/>
    <property type="match status" value="1"/>
</dbReference>
<feature type="binding site" evidence="13">
    <location>
        <position position="119"/>
    </location>
    <ligand>
        <name>Mg(2+)</name>
        <dbReference type="ChEBI" id="CHEBI:18420"/>
    </ligand>
</feature>
<evidence type="ECO:0000256" key="10">
    <source>
        <dbReference type="ARBA" id="ARBA00049176"/>
    </source>
</evidence>
<dbReference type="GO" id="GO:0000287">
    <property type="term" value="F:magnesium ion binding"/>
    <property type="evidence" value="ECO:0007669"/>
    <property type="project" value="InterPro"/>
</dbReference>
<dbReference type="AlphaFoldDB" id="A0A2R8ATW3"/>
<evidence type="ECO:0000256" key="4">
    <source>
        <dbReference type="ARBA" id="ARBA00011503"/>
    </source>
</evidence>
<dbReference type="InterPro" id="IPR041354">
    <property type="entry name" value="4PPT_N"/>
</dbReference>
<dbReference type="EMBL" id="OMOJ01000002">
    <property type="protein sequence ID" value="SPF79478.1"/>
    <property type="molecule type" value="Genomic_DNA"/>
</dbReference>
<evidence type="ECO:0000259" key="14">
    <source>
        <dbReference type="Pfam" id="PF01648"/>
    </source>
</evidence>
<name>A0A2R8ATW3_9RHOB</name>
<dbReference type="InterPro" id="IPR008278">
    <property type="entry name" value="4-PPantetheinyl_Trfase_dom"/>
</dbReference>
<evidence type="ECO:0000259" key="15">
    <source>
        <dbReference type="Pfam" id="PF17837"/>
    </source>
</evidence>
<reference evidence="17" key="1">
    <citation type="submission" date="2018-03" db="EMBL/GenBank/DDBJ databases">
        <authorList>
            <person name="Rodrigo-Torres L."/>
            <person name="Arahal R. D."/>
            <person name="Lucena T."/>
        </authorList>
    </citation>
    <scope>NUCLEOTIDE SEQUENCE [LARGE SCALE GENOMIC DNA]</scope>
    <source>
        <strain evidence="17">CECT 8871</strain>
    </source>
</reference>
<feature type="binding site" evidence="12">
    <location>
        <position position="59"/>
    </location>
    <ligand>
        <name>CoA</name>
        <dbReference type="ChEBI" id="CHEBI:57287"/>
    </ligand>
</feature>
<comment type="subunit">
    <text evidence="4">EntB, EntD, EntE, and EntF form a multienzyme complex called enterobactin synthase.</text>
</comment>
<evidence type="ECO:0000256" key="11">
    <source>
        <dbReference type="ARBA" id="ARBA00049191"/>
    </source>
</evidence>
<dbReference type="Pfam" id="PF17837">
    <property type="entry name" value="4PPT_N"/>
    <property type="match status" value="1"/>
</dbReference>
<evidence type="ECO:0000256" key="2">
    <source>
        <dbReference type="ARBA" id="ARBA00004993"/>
    </source>
</evidence>
<feature type="binding site" evidence="12">
    <location>
        <position position="161"/>
    </location>
    <ligand>
        <name>CoA</name>
        <dbReference type="ChEBI" id="CHEBI:57287"/>
    </ligand>
</feature>
<feature type="domain" description="4'-phosphopantetheinyl transferase N-terminal" evidence="15">
    <location>
        <begin position="40"/>
        <end position="106"/>
    </location>
</feature>
<dbReference type="PANTHER" id="PTHR38096">
    <property type="entry name" value="ENTEROBACTIN SYNTHASE COMPONENT D"/>
    <property type="match status" value="1"/>
</dbReference>
<feature type="binding site" evidence="13">
    <location>
        <position position="117"/>
    </location>
    <ligand>
        <name>Mg(2+)</name>
        <dbReference type="ChEBI" id="CHEBI:18420"/>
    </ligand>
</feature>
<comment type="cofactor">
    <cofactor evidence="13">
        <name>Mg(2+)</name>
        <dbReference type="ChEBI" id="CHEBI:18420"/>
    </cofactor>
</comment>
<dbReference type="UniPathway" id="UPA00017"/>
<dbReference type="InterPro" id="IPR037143">
    <property type="entry name" value="4-PPantetheinyl_Trfase_dom_sf"/>
</dbReference>
<dbReference type="Proteomes" id="UP000244904">
    <property type="component" value="Unassembled WGS sequence"/>
</dbReference>
<feature type="binding site" evidence="12">
    <location>
        <begin position="95"/>
        <end position="96"/>
    </location>
    <ligand>
        <name>CoA</name>
        <dbReference type="ChEBI" id="CHEBI:57287"/>
    </ligand>
</feature>
<dbReference type="GO" id="GO:0008897">
    <property type="term" value="F:holo-[acyl-carrier-protein] synthase activity"/>
    <property type="evidence" value="ECO:0007669"/>
    <property type="project" value="InterPro"/>
</dbReference>
<accession>A0A2R8ATW3</accession>
<dbReference type="GO" id="GO:0009239">
    <property type="term" value="P:enterobactin biosynthetic process"/>
    <property type="evidence" value="ECO:0007669"/>
    <property type="project" value="UniProtKB-UniPathway"/>
</dbReference>
<evidence type="ECO:0000313" key="16">
    <source>
        <dbReference type="EMBL" id="SPF79478.1"/>
    </source>
</evidence>
<dbReference type="Pfam" id="PF01648">
    <property type="entry name" value="ACPS"/>
    <property type="match status" value="1"/>
</dbReference>
<dbReference type="SUPFAM" id="SSF56214">
    <property type="entry name" value="4'-phosphopantetheinyl transferase"/>
    <property type="match status" value="1"/>
</dbReference>
<evidence type="ECO:0000256" key="5">
    <source>
        <dbReference type="ARBA" id="ARBA00019087"/>
    </source>
</evidence>
<evidence type="ECO:0000256" key="13">
    <source>
        <dbReference type="PIRSR" id="PIRSR603542-2"/>
    </source>
</evidence>
<keyword evidence="17" id="KW-1185">Reference proteome</keyword>
<keyword evidence="7" id="KW-0259">Enterobactin biosynthesis</keyword>
<keyword evidence="13" id="KW-0460">Magnesium</keyword>
<dbReference type="OrthoDB" id="8210607at2"/>
<keyword evidence="6 16" id="KW-0808">Transferase</keyword>
<evidence type="ECO:0000256" key="1">
    <source>
        <dbReference type="ARBA" id="ARBA00003937"/>
    </source>
</evidence>
<feature type="binding site" evidence="12">
    <location>
        <position position="157"/>
    </location>
    <ligand>
        <name>CoA</name>
        <dbReference type="ChEBI" id="CHEBI:57287"/>
    </ligand>
</feature>
<dbReference type="GO" id="GO:0005886">
    <property type="term" value="C:plasma membrane"/>
    <property type="evidence" value="ECO:0007669"/>
    <property type="project" value="TreeGrafter"/>
</dbReference>
<evidence type="ECO:0000313" key="17">
    <source>
        <dbReference type="Proteomes" id="UP000244904"/>
    </source>
</evidence>
<comment type="catalytic activity">
    <reaction evidence="10">
        <text>apo-[aryl-carrier protein] + CoA = holo-[aryl-carrier protein] + adenosine 3',5'-bisphosphate + H(+)</text>
        <dbReference type="Rhea" id="RHEA:48404"/>
        <dbReference type="Rhea" id="RHEA-COMP:15903"/>
        <dbReference type="Rhea" id="RHEA-COMP:17557"/>
        <dbReference type="ChEBI" id="CHEBI:15378"/>
        <dbReference type="ChEBI" id="CHEBI:29999"/>
        <dbReference type="ChEBI" id="CHEBI:57287"/>
        <dbReference type="ChEBI" id="CHEBI:58343"/>
        <dbReference type="ChEBI" id="CHEBI:64479"/>
    </reaction>
</comment>
<keyword evidence="13" id="KW-0479">Metal-binding</keyword>
<comment type="pathway">
    <text evidence="2">Siderophore biosynthesis; enterobactin biosynthesis.</text>
</comment>